<evidence type="ECO:0000313" key="4">
    <source>
        <dbReference type="EMBL" id="GAL88253.1"/>
    </source>
</evidence>
<dbReference type="AlphaFoldDB" id="A0A090VSE1"/>
<reference evidence="6" key="1">
    <citation type="journal article" date="2014" name="Genome Announc.">
        <title>Draft Genome Sequence of Marine Flavobacterium Jejuia pallidilutea Strain 11shimoA1 and Pigmentation Mutants.</title>
        <authorList>
            <person name="Takatani N."/>
            <person name="Nakanishi M."/>
            <person name="Meirelles P."/>
            <person name="Mino S."/>
            <person name="Suda W."/>
            <person name="Oshima K."/>
            <person name="Hattori M."/>
            <person name="Ohkuma M."/>
            <person name="Hosokawa M."/>
            <person name="Miyashita K."/>
            <person name="Thompson F.L."/>
            <person name="Niwa A."/>
            <person name="Sawabe T."/>
            <person name="Sawabe T."/>
        </authorList>
    </citation>
    <scope>NUCLEOTIDE SEQUENCE [LARGE SCALE GENOMIC DNA]</scope>
    <source>
        <strain evidence="6">JCM 19538</strain>
    </source>
</reference>
<dbReference type="Proteomes" id="UP000029646">
    <property type="component" value="Unassembled WGS sequence"/>
</dbReference>
<accession>A0A090VSE1</accession>
<dbReference type="EMBL" id="BBNS01000010">
    <property type="protein sequence ID" value="GAL71195.1"/>
    <property type="molecule type" value="Genomic_DNA"/>
</dbReference>
<evidence type="ECO:0000313" key="3">
    <source>
        <dbReference type="EMBL" id="GAL71195.1"/>
    </source>
</evidence>
<keyword evidence="1" id="KW-1133">Transmembrane helix</keyword>
<evidence type="ECO:0000256" key="1">
    <source>
        <dbReference type="SAM" id="Phobius"/>
    </source>
</evidence>
<protein>
    <submittedName>
        <fullName evidence="2">Uncharacterized protein</fullName>
    </submittedName>
</protein>
<dbReference type="EMBL" id="BBNY01000001">
    <property type="protein sequence ID" value="GAL88253.1"/>
    <property type="molecule type" value="Genomic_DNA"/>
</dbReference>
<feature type="transmembrane region" description="Helical" evidence="1">
    <location>
        <begin position="133"/>
        <end position="158"/>
    </location>
</feature>
<comment type="caution">
    <text evidence="2">The sequence shown here is derived from an EMBL/GenBank/DDBJ whole genome shotgun (WGS) entry which is preliminary data.</text>
</comment>
<evidence type="ECO:0000313" key="6">
    <source>
        <dbReference type="Proteomes" id="UP000030184"/>
    </source>
</evidence>
<dbReference type="EMBL" id="BBNR01000003">
    <property type="protein sequence ID" value="GAL66229.1"/>
    <property type="molecule type" value="Genomic_DNA"/>
</dbReference>
<gene>
    <name evidence="2" type="ORF">JCM19301_794</name>
    <name evidence="3" type="ORF">JCM19302_624</name>
    <name evidence="4" type="ORF">JCM19538_2616</name>
</gene>
<organism evidence="2 5">
    <name type="scientific">Jejuia pallidilutea</name>
    <dbReference type="NCBI Taxonomy" id="504487"/>
    <lineage>
        <taxon>Bacteria</taxon>
        <taxon>Pseudomonadati</taxon>
        <taxon>Bacteroidota</taxon>
        <taxon>Flavobacteriia</taxon>
        <taxon>Flavobacteriales</taxon>
        <taxon>Flavobacteriaceae</taxon>
        <taxon>Jejuia</taxon>
    </lineage>
</organism>
<evidence type="ECO:0000313" key="5">
    <source>
        <dbReference type="Proteomes" id="UP000029641"/>
    </source>
</evidence>
<feature type="transmembrane region" description="Helical" evidence="1">
    <location>
        <begin position="68"/>
        <end position="87"/>
    </location>
</feature>
<sequence length="161" mass="18014">MFFSGRLTRCKRGFPRPKAGVALYSKLLVYINEFVNINISLLAPSYVGELKSLTQRTPMKNLITTSKSIAFISFIIGTIFFALKLYNPYLNKLTIIGALFVIVALTINSILLFGLVFKLCFGMLLKTLNHKTIIQLATTIGIVLANIPIAILYFYILIESL</sequence>
<dbReference type="Proteomes" id="UP000029641">
    <property type="component" value="Unassembled WGS sequence"/>
</dbReference>
<evidence type="ECO:0000313" key="2">
    <source>
        <dbReference type="EMBL" id="GAL66229.1"/>
    </source>
</evidence>
<proteinExistence type="predicted"/>
<keyword evidence="1" id="KW-0812">Transmembrane</keyword>
<keyword evidence="1" id="KW-0472">Membrane</keyword>
<name>A0A090VSE1_9FLAO</name>
<dbReference type="STRING" id="504487.JCM19538_2616"/>
<keyword evidence="6" id="KW-1185">Reference proteome</keyword>
<feature type="transmembrane region" description="Helical" evidence="1">
    <location>
        <begin position="93"/>
        <end position="121"/>
    </location>
</feature>
<dbReference type="Proteomes" id="UP000030184">
    <property type="component" value="Unassembled WGS sequence"/>
</dbReference>